<proteinExistence type="predicted"/>
<evidence type="ECO:0000313" key="3">
    <source>
        <dbReference type="Proteomes" id="UP000231553"/>
    </source>
</evidence>
<gene>
    <name evidence="2" type="ORF">CVM52_05735</name>
</gene>
<dbReference type="Proteomes" id="UP000231553">
    <property type="component" value="Unassembled WGS sequence"/>
</dbReference>
<name>A0A2M8J4C1_9RHOB</name>
<feature type="domain" description="PD-(D/E)XK endonuclease-like" evidence="1">
    <location>
        <begin position="2"/>
        <end position="311"/>
    </location>
</feature>
<organism evidence="2 3">
    <name type="scientific">Pseudooceanicola lipolyticus</name>
    <dbReference type="NCBI Taxonomy" id="2029104"/>
    <lineage>
        <taxon>Bacteria</taxon>
        <taxon>Pseudomonadati</taxon>
        <taxon>Pseudomonadota</taxon>
        <taxon>Alphaproteobacteria</taxon>
        <taxon>Rhodobacterales</taxon>
        <taxon>Paracoccaceae</taxon>
        <taxon>Pseudooceanicola</taxon>
    </lineage>
</organism>
<evidence type="ECO:0000313" key="2">
    <source>
        <dbReference type="EMBL" id="PJE37627.1"/>
    </source>
</evidence>
<reference evidence="2 3" key="1">
    <citation type="journal article" date="2018" name="Int. J. Syst. Evol. Microbiol.">
        <title>Pseudooceanicola lipolyticus sp. nov., a marine alphaproteobacterium, reclassification of Oceanicola flagellatus as Pseudooceanicola flagellatus comb. nov. and emended description of the genus Pseudooceanicola.</title>
        <authorList>
            <person name="Huang M.-M."/>
            <person name="Guo L.-L."/>
            <person name="Wu Y.-H."/>
            <person name="Lai Q.-L."/>
            <person name="Shao Z.-Z."/>
            <person name="Wang C.-S."/>
            <person name="Wu M."/>
            <person name="Xu X.-W."/>
        </authorList>
    </citation>
    <scope>NUCLEOTIDE SEQUENCE [LARGE SCALE GENOMIC DNA]</scope>
    <source>
        <strain evidence="2 3">157</strain>
    </source>
</reference>
<sequence>MTWSYSSQRTFARCQRQWFYSNFAAQPRVKDPMRRRALYYGQLNTISAWRGRLVDTVISSYVVPSLSDPLSEEPMQLQDGLRIARRLFDEQRAYACHNRAATTEVTISKEGEKFALLFENEYQAPPSEDDFDNAWIEVETSLANFWESDAIWSVLNEATGLISQPRSISFELANGTKGVAFPDLIAFFADKPPTIIDWKVHANAGNNARRQLAVYALALSMCSKAHFDFPPDWKRPAIEIKLIEAQLLLDRLTHYELDDEDIAEVETFIASSAYEMECLAEGKKFTELDMGDFRTAHDGTACEVCVYQAICTEAVQ</sequence>
<keyword evidence="3" id="KW-1185">Reference proteome</keyword>
<evidence type="ECO:0000259" key="1">
    <source>
        <dbReference type="Pfam" id="PF12705"/>
    </source>
</evidence>
<dbReference type="Pfam" id="PF12705">
    <property type="entry name" value="PDDEXK_1"/>
    <property type="match status" value="1"/>
</dbReference>
<accession>A0A2M8J4C1</accession>
<dbReference type="InterPro" id="IPR038726">
    <property type="entry name" value="PDDEXK_AddAB-type"/>
</dbReference>
<dbReference type="RefSeq" id="WP_100161591.1">
    <property type="nucleotide sequence ID" value="NZ_PGTB01000011.1"/>
</dbReference>
<dbReference type="AlphaFoldDB" id="A0A2M8J4C1"/>
<comment type="caution">
    <text evidence="2">The sequence shown here is derived from an EMBL/GenBank/DDBJ whole genome shotgun (WGS) entry which is preliminary data.</text>
</comment>
<dbReference type="EMBL" id="PGTB01000011">
    <property type="protein sequence ID" value="PJE37627.1"/>
    <property type="molecule type" value="Genomic_DNA"/>
</dbReference>
<dbReference type="OrthoDB" id="7888926at2"/>
<protein>
    <recommendedName>
        <fullName evidence="1">PD-(D/E)XK endonuclease-like domain-containing protein</fullName>
    </recommendedName>
</protein>